<dbReference type="RefSeq" id="WP_164566554.1">
    <property type="nucleotide sequence ID" value="NZ_WUFC01000046.1"/>
</dbReference>
<sequence>MAKNFIQPGDRLTLLNPDTSPSRDIASGEGALFGSIFGIAITDIPAGEEGAIETTGVWELPKTSAQAWTVGQKIYWNNTLHVVTSSSSGNTLIGVAVEIAANPSAVGKVRLNGAF</sequence>
<dbReference type="AlphaFoldDB" id="A0AAE5C4J4"/>
<protein>
    <submittedName>
        <fullName evidence="1">DUF2190 family protein</fullName>
    </submittedName>
</protein>
<dbReference type="Proteomes" id="UP000661163">
    <property type="component" value="Unassembled WGS sequence"/>
</dbReference>
<dbReference type="Pfam" id="PF09956">
    <property type="entry name" value="Phage_cement_2"/>
    <property type="match status" value="1"/>
</dbReference>
<evidence type="ECO:0000313" key="2">
    <source>
        <dbReference type="Proteomes" id="UP000661163"/>
    </source>
</evidence>
<accession>A0AAE5C4J4</accession>
<reference evidence="1 2" key="1">
    <citation type="submission" date="2019-12" db="EMBL/GenBank/DDBJ databases">
        <title>Rhizobium genotypes associated with high levels of biological nitrogen fixation by grain legumes in a temperate-maritime cropping system.</title>
        <authorList>
            <person name="Maluk M."/>
            <person name="Francesc Ferrando Molina F."/>
            <person name="Lopez Del Egido L."/>
            <person name="Lafos M."/>
            <person name="Langarica-Fuentes A."/>
            <person name="Gebre Yohannes G."/>
            <person name="Young M.W."/>
            <person name="Martin P."/>
            <person name="Gantlett R."/>
            <person name="Kenicer G."/>
            <person name="Hawes C."/>
            <person name="Begg G.S."/>
            <person name="Quilliam R.S."/>
            <person name="Squire G.R."/>
            <person name="Poole P.S."/>
            <person name="Young P.W."/>
            <person name="Iannetta P.M."/>
            <person name="James E.K."/>
        </authorList>
    </citation>
    <scope>NUCLEOTIDE SEQUENCE [LARGE SCALE GENOMIC DNA]</scope>
    <source>
        <strain evidence="1 2">JHI985</strain>
    </source>
</reference>
<dbReference type="InterPro" id="IPR011231">
    <property type="entry name" value="Phage_VT1-Sakai_H0018"/>
</dbReference>
<gene>
    <name evidence="1" type="ORF">GR217_34380</name>
</gene>
<proteinExistence type="predicted"/>
<dbReference type="EMBL" id="WUFC01000046">
    <property type="protein sequence ID" value="NEI52708.1"/>
    <property type="molecule type" value="Genomic_DNA"/>
</dbReference>
<evidence type="ECO:0000313" key="1">
    <source>
        <dbReference type="EMBL" id="NEI52708.1"/>
    </source>
</evidence>
<comment type="caution">
    <text evidence="1">The sequence shown here is derived from an EMBL/GenBank/DDBJ whole genome shotgun (WGS) entry which is preliminary data.</text>
</comment>
<dbReference type="PIRSF" id="PIRSF030771">
    <property type="entry name" value="UCP030771"/>
    <property type="match status" value="1"/>
</dbReference>
<organism evidence="1 2">
    <name type="scientific">Rhizobium ruizarguesonis</name>
    <dbReference type="NCBI Taxonomy" id="2081791"/>
    <lineage>
        <taxon>Bacteria</taxon>
        <taxon>Pseudomonadati</taxon>
        <taxon>Pseudomonadota</taxon>
        <taxon>Alphaproteobacteria</taxon>
        <taxon>Hyphomicrobiales</taxon>
        <taxon>Rhizobiaceae</taxon>
        <taxon>Rhizobium/Agrobacterium group</taxon>
        <taxon>Rhizobium</taxon>
    </lineage>
</organism>
<name>A0AAE5C4J4_9HYPH</name>